<protein>
    <submittedName>
        <fullName evidence="1">Uncharacterized protein</fullName>
    </submittedName>
</protein>
<sequence length="121" mass="14101">MEAGSHWTCLHGSGYFMKVGAYGHLFHGNVPSMEARCHWACLHRSDSLMEMGAYDTFFMEMSHLWRQGAIGHASMEVTPLWIWVLMGTFFMEVSHPWRQGAIGHASMEVTPLWRWWHNAFW</sequence>
<evidence type="ECO:0000313" key="1">
    <source>
        <dbReference type="EMBL" id="KAJ8621538.1"/>
    </source>
</evidence>
<organism evidence="1 2">
    <name type="scientific">Persea americana</name>
    <name type="common">Avocado</name>
    <dbReference type="NCBI Taxonomy" id="3435"/>
    <lineage>
        <taxon>Eukaryota</taxon>
        <taxon>Viridiplantae</taxon>
        <taxon>Streptophyta</taxon>
        <taxon>Embryophyta</taxon>
        <taxon>Tracheophyta</taxon>
        <taxon>Spermatophyta</taxon>
        <taxon>Magnoliopsida</taxon>
        <taxon>Magnoliidae</taxon>
        <taxon>Laurales</taxon>
        <taxon>Lauraceae</taxon>
        <taxon>Persea</taxon>
    </lineage>
</organism>
<name>A0ACC2KKS5_PERAE</name>
<accession>A0ACC2KKS5</accession>
<dbReference type="EMBL" id="CM056818">
    <property type="protein sequence ID" value="KAJ8621538.1"/>
    <property type="molecule type" value="Genomic_DNA"/>
</dbReference>
<comment type="caution">
    <text evidence="1">The sequence shown here is derived from an EMBL/GenBank/DDBJ whole genome shotgun (WGS) entry which is preliminary data.</text>
</comment>
<dbReference type="Proteomes" id="UP001234297">
    <property type="component" value="Chromosome 10"/>
</dbReference>
<proteinExistence type="predicted"/>
<keyword evidence="2" id="KW-1185">Reference proteome</keyword>
<evidence type="ECO:0000313" key="2">
    <source>
        <dbReference type="Proteomes" id="UP001234297"/>
    </source>
</evidence>
<reference evidence="1 2" key="1">
    <citation type="journal article" date="2022" name="Hortic Res">
        <title>A haplotype resolved chromosomal level avocado genome allows analysis of novel avocado genes.</title>
        <authorList>
            <person name="Nath O."/>
            <person name="Fletcher S.J."/>
            <person name="Hayward A."/>
            <person name="Shaw L.M."/>
            <person name="Masouleh A.K."/>
            <person name="Furtado A."/>
            <person name="Henry R.J."/>
            <person name="Mitter N."/>
        </authorList>
    </citation>
    <scope>NUCLEOTIDE SEQUENCE [LARGE SCALE GENOMIC DNA]</scope>
    <source>
        <strain evidence="2">cv. Hass</strain>
    </source>
</reference>
<gene>
    <name evidence="1" type="ORF">MRB53_030067</name>
</gene>